<gene>
    <name evidence="1" type="ORF">AtDm6_1859</name>
</gene>
<dbReference type="STRING" id="104102.AtDm6_1859"/>
<dbReference type="EMBL" id="JOKM01000071">
    <property type="protein sequence ID" value="KGB22990.1"/>
    <property type="molecule type" value="Genomic_DNA"/>
</dbReference>
<sequence length="54" mass="5887">MKCNQTYPGGSVQVLKTQESPEKSPARLISFLWGVGKEGQQGFQLLQHGLVSPT</sequence>
<dbReference type="PATRIC" id="fig|104102.7.peg.1840"/>
<evidence type="ECO:0000313" key="1">
    <source>
        <dbReference type="EMBL" id="KGB22990.1"/>
    </source>
</evidence>
<proteinExistence type="predicted"/>
<accession>A0A094YLQ5</accession>
<reference evidence="1 2" key="1">
    <citation type="submission" date="2014-06" db="EMBL/GenBank/DDBJ databases">
        <title>Functional and comparative genomic analyses of the Drosophila gut microbiota identify candidate symbiosis factors.</title>
        <authorList>
            <person name="Newell P.D."/>
            <person name="Chaston J.M."/>
            <person name="Douglas A.E."/>
        </authorList>
    </citation>
    <scope>NUCLEOTIDE SEQUENCE [LARGE SCALE GENOMIC DNA]</scope>
    <source>
        <strain evidence="1 2">DmCS_006</strain>
    </source>
</reference>
<comment type="caution">
    <text evidence="1">The sequence shown here is derived from an EMBL/GenBank/DDBJ whole genome shotgun (WGS) entry which is preliminary data.</text>
</comment>
<dbReference type="Proteomes" id="UP000029448">
    <property type="component" value="Unassembled WGS sequence"/>
</dbReference>
<name>A0A094YLQ5_9PROT</name>
<protein>
    <submittedName>
        <fullName evidence="1">Uncharacterized protein</fullName>
    </submittedName>
</protein>
<organism evidence="1 2">
    <name type="scientific">Acetobacter tropicalis</name>
    <dbReference type="NCBI Taxonomy" id="104102"/>
    <lineage>
        <taxon>Bacteria</taxon>
        <taxon>Pseudomonadati</taxon>
        <taxon>Pseudomonadota</taxon>
        <taxon>Alphaproteobacteria</taxon>
        <taxon>Acetobacterales</taxon>
        <taxon>Acetobacteraceae</taxon>
        <taxon>Acetobacter</taxon>
    </lineage>
</organism>
<dbReference type="AlphaFoldDB" id="A0A094YLQ5"/>
<evidence type="ECO:0000313" key="2">
    <source>
        <dbReference type="Proteomes" id="UP000029448"/>
    </source>
</evidence>
<keyword evidence="2" id="KW-1185">Reference proteome</keyword>